<reference evidence="2 3" key="1">
    <citation type="submission" date="2013-03" db="EMBL/GenBank/DDBJ databases">
        <title>The Genome Sequence of Capronia epimyces CBS 606.96.</title>
        <authorList>
            <consortium name="The Broad Institute Genomics Platform"/>
            <person name="Cuomo C."/>
            <person name="de Hoog S."/>
            <person name="Gorbushina A."/>
            <person name="Walker B."/>
            <person name="Young S.K."/>
            <person name="Zeng Q."/>
            <person name="Gargeya S."/>
            <person name="Fitzgerald M."/>
            <person name="Haas B."/>
            <person name="Abouelleil A."/>
            <person name="Allen A.W."/>
            <person name="Alvarado L."/>
            <person name="Arachchi H.M."/>
            <person name="Berlin A.M."/>
            <person name="Chapman S.B."/>
            <person name="Gainer-Dewar J."/>
            <person name="Goldberg J."/>
            <person name="Griggs A."/>
            <person name="Gujja S."/>
            <person name="Hansen M."/>
            <person name="Howarth C."/>
            <person name="Imamovic A."/>
            <person name="Ireland A."/>
            <person name="Larimer J."/>
            <person name="McCowan C."/>
            <person name="Murphy C."/>
            <person name="Pearson M."/>
            <person name="Poon T.W."/>
            <person name="Priest M."/>
            <person name="Roberts A."/>
            <person name="Saif S."/>
            <person name="Shea T."/>
            <person name="Sisk P."/>
            <person name="Sykes S."/>
            <person name="Wortman J."/>
            <person name="Nusbaum C."/>
            <person name="Birren B."/>
        </authorList>
    </citation>
    <scope>NUCLEOTIDE SEQUENCE [LARGE SCALE GENOMIC DNA]</scope>
    <source>
        <strain evidence="2 3">CBS 606.96</strain>
    </source>
</reference>
<evidence type="ECO:0000256" key="1">
    <source>
        <dbReference type="SAM" id="MobiDB-lite"/>
    </source>
</evidence>
<dbReference type="RefSeq" id="XP_007732544.1">
    <property type="nucleotide sequence ID" value="XM_007734354.1"/>
</dbReference>
<evidence type="ECO:0000313" key="3">
    <source>
        <dbReference type="Proteomes" id="UP000019478"/>
    </source>
</evidence>
<gene>
    <name evidence="2" type="ORF">A1O3_04224</name>
</gene>
<name>W9YC61_9EURO</name>
<feature type="compositionally biased region" description="Polar residues" evidence="1">
    <location>
        <begin position="95"/>
        <end position="111"/>
    </location>
</feature>
<protein>
    <submittedName>
        <fullName evidence="2">Uncharacterized protein</fullName>
    </submittedName>
</protein>
<dbReference type="EMBL" id="AMGY01000003">
    <property type="protein sequence ID" value="EXJ87265.1"/>
    <property type="molecule type" value="Genomic_DNA"/>
</dbReference>
<feature type="compositionally biased region" description="Basic and acidic residues" evidence="1">
    <location>
        <begin position="128"/>
        <end position="146"/>
    </location>
</feature>
<sequence length="253" mass="28300">MAQSIFGRSLSDPWHPWNERGYKAHIAHSPRSPSEDPYGEEAYHRAFHAEALVDRPNPMVPDPTYYLNSETAKEVVMRRDRELFAPRDMPHPGTQPLQQYNPPATPQQQPSLLPASFAPSVTPTLEQADTRPHERLPSPKYRDESPRSFNKRVKREPNGTASSSSSGSSRPWNKRQEPQTSAPKPLLPATMRSVPEPHAVTVTDSRSAGMDRYAPVPDQTVPVDQMRSPASPGIPTFLEPQVTTSMGPPRMLR</sequence>
<accession>W9YC61</accession>
<dbReference type="Proteomes" id="UP000019478">
    <property type="component" value="Unassembled WGS sequence"/>
</dbReference>
<comment type="caution">
    <text evidence="2">The sequence shown here is derived from an EMBL/GenBank/DDBJ whole genome shotgun (WGS) entry which is preliminary data.</text>
</comment>
<feature type="compositionally biased region" description="Basic and acidic residues" evidence="1">
    <location>
        <begin position="77"/>
        <end position="90"/>
    </location>
</feature>
<dbReference type="GeneID" id="19168344"/>
<dbReference type="OrthoDB" id="4117656at2759"/>
<proteinExistence type="predicted"/>
<dbReference type="AlphaFoldDB" id="W9YC61"/>
<organism evidence="2 3">
    <name type="scientific">Capronia epimyces CBS 606.96</name>
    <dbReference type="NCBI Taxonomy" id="1182542"/>
    <lineage>
        <taxon>Eukaryota</taxon>
        <taxon>Fungi</taxon>
        <taxon>Dikarya</taxon>
        <taxon>Ascomycota</taxon>
        <taxon>Pezizomycotina</taxon>
        <taxon>Eurotiomycetes</taxon>
        <taxon>Chaetothyriomycetidae</taxon>
        <taxon>Chaetothyriales</taxon>
        <taxon>Herpotrichiellaceae</taxon>
        <taxon>Capronia</taxon>
    </lineage>
</organism>
<evidence type="ECO:0000313" key="2">
    <source>
        <dbReference type="EMBL" id="EXJ87265.1"/>
    </source>
</evidence>
<feature type="region of interest" description="Disordered" evidence="1">
    <location>
        <begin position="77"/>
        <end position="253"/>
    </location>
</feature>
<dbReference type="HOGENOM" id="CLU_060767_0_0_1"/>
<keyword evidence="3" id="KW-1185">Reference proteome</keyword>